<evidence type="ECO:0000313" key="1">
    <source>
        <dbReference type="EMBL" id="NWF47266.1"/>
    </source>
</evidence>
<proteinExistence type="predicted"/>
<organism evidence="1 2">
    <name type="scientific">Hydrogenophaga aromaticivorans</name>
    <dbReference type="NCBI Taxonomy" id="2610898"/>
    <lineage>
        <taxon>Bacteria</taxon>
        <taxon>Pseudomonadati</taxon>
        <taxon>Pseudomonadota</taxon>
        <taxon>Betaproteobacteria</taxon>
        <taxon>Burkholderiales</taxon>
        <taxon>Comamonadaceae</taxon>
        <taxon>Hydrogenophaga</taxon>
    </lineage>
</organism>
<dbReference type="EMBL" id="VYGV01000016">
    <property type="protein sequence ID" value="NWF47266.1"/>
    <property type="molecule type" value="Genomic_DNA"/>
</dbReference>
<evidence type="ECO:0000313" key="2">
    <source>
        <dbReference type="Proteomes" id="UP000545507"/>
    </source>
</evidence>
<dbReference type="AlphaFoldDB" id="A0A7Y8KZF1"/>
<name>A0A7Y8KZF1_9BURK</name>
<reference evidence="1 2" key="1">
    <citation type="submission" date="2019-09" db="EMBL/GenBank/DDBJ databases">
        <title>Hydrogenophaga aromatica sp. nov., isolated from a para-xylene-degrading enrichment culture.</title>
        <authorList>
            <person name="Tancsics A."/>
            <person name="Banerjee S."/>
        </authorList>
    </citation>
    <scope>NUCLEOTIDE SEQUENCE [LARGE SCALE GENOMIC DNA]</scope>
    <source>
        <strain evidence="1 2">D2P1</strain>
    </source>
</reference>
<dbReference type="Proteomes" id="UP000545507">
    <property type="component" value="Unassembled WGS sequence"/>
</dbReference>
<gene>
    <name evidence="1" type="ORF">F3K02_18695</name>
</gene>
<accession>A0A7Y8KZF1</accession>
<dbReference type="RefSeq" id="WP_177137144.1">
    <property type="nucleotide sequence ID" value="NZ_VYGV01000016.1"/>
</dbReference>
<comment type="caution">
    <text evidence="1">The sequence shown here is derived from an EMBL/GenBank/DDBJ whole genome shotgun (WGS) entry which is preliminary data.</text>
</comment>
<protein>
    <submittedName>
        <fullName evidence="1">Uncharacterized protein</fullName>
    </submittedName>
</protein>
<keyword evidence="2" id="KW-1185">Reference proteome</keyword>
<sequence>MASAPRKTSTPLTQAAREGNARKGYCASAFFASASDVPAAVSEALPDDEFCTLDDMLKAMRRVENQLLTMNPTPGRHFVLIRVKDARDLILTLVLANTSVGLMQELDPTPEIAAEHVTLRETVQAIKKVIAAAQSGSISFESIRDQLDKLPNPALTNSVLSLLGQRVPTVQSLAGPIDLNMGKLAVKQVASQREHHLQGRVTGGYEEQAGTVIIEISALDDADTRLFTLGSRITLKVVQEEHRVSLLLAQLAKVPVRVRVKIPRIPLTLSAPAKADFRCDLEDIVVLEQTQSLEQIKEALIRQLNLDL</sequence>